<dbReference type="AlphaFoldDB" id="A0A977IGG3"/>
<dbReference type="Gene3D" id="3.30.2290.10">
    <property type="entry name" value="PmbA/TldD superfamily"/>
    <property type="match status" value="1"/>
</dbReference>
<dbReference type="GO" id="GO:0005829">
    <property type="term" value="C:cytosol"/>
    <property type="evidence" value="ECO:0007669"/>
    <property type="project" value="TreeGrafter"/>
</dbReference>
<proteinExistence type="inferred from homology"/>
<dbReference type="Proteomes" id="UP001059771">
    <property type="component" value="Chromosome"/>
</dbReference>
<keyword evidence="4" id="KW-0482">Metalloprotease</keyword>
<dbReference type="Pfam" id="PF19289">
    <property type="entry name" value="PmbA_TldD_3rd"/>
    <property type="match status" value="1"/>
</dbReference>
<evidence type="ECO:0000256" key="4">
    <source>
        <dbReference type="ARBA" id="ARBA00023049"/>
    </source>
</evidence>
<sequence>MSSSSSLLQQQAVLDMLRSLISSSSSRGTSYVEARYQARSFSEVNFANGRLERVRMVESAGCGIRVLVDGCWGFSSTASMSKGDLKESLVQAVSMARVLGRSKKNKVKGLAESKMAKGTFVAKAKGDLAGIDIEQKVRVAREAEVAARKHAKVIKTASAAYRDILDHKVIANSAGAEVEIFDSKPEFNVTAVARDGAQSVTANEGIGITGGWDDLFKKSHLEYAQTAAEKAAKLLQAKYATGEKTTIILDPGMVGLLCHEAVGHTVEADFVLSGSVVKDRLGQKVASDLVTLVDSGRSDIAENAAGTIGVDDEGVEAGRTAIIEKGVLKSFLHNRESAFAFGTASTGNARAFTYSDEPLIRMRNTYIEPRGDTLDEMVKETRHGYLVKGARNGQADANGEFMFGAQEAHLIENGEIKELMRGASISGNAFDVLQSIDMVGSKFEYDIGTGYCGKYQPAKVDGGGPHVRCTAIIGGMQ</sequence>
<dbReference type="InterPro" id="IPR045570">
    <property type="entry name" value="Metalloprtase-TldD/E_cen_dom"/>
</dbReference>
<dbReference type="GeneID" id="74946432"/>
<dbReference type="Pfam" id="PF01523">
    <property type="entry name" value="PmbA_TldD_1st"/>
    <property type="match status" value="1"/>
</dbReference>
<dbReference type="Pfam" id="PF19290">
    <property type="entry name" value="PmbA_TldD_2nd"/>
    <property type="match status" value="1"/>
</dbReference>
<gene>
    <name evidence="8" type="ORF">NWT39_05805</name>
</gene>
<keyword evidence="2" id="KW-0645">Protease</keyword>
<protein>
    <submittedName>
        <fullName evidence="8">TldD/PmbA family protein</fullName>
    </submittedName>
</protein>
<reference evidence="8" key="1">
    <citation type="submission" date="2022-08" db="EMBL/GenBank/DDBJ databases">
        <title>Dynamic responses of ammonia-oxidizing microbial communities induced by reactive oxygen species (ROS) in fluctuating redox aquifers.</title>
        <authorList>
            <person name="Wang P."/>
            <person name="Wang H."/>
        </authorList>
    </citation>
    <scope>NUCLEOTIDE SEQUENCE</scope>
    <source>
        <strain evidence="8">PLX03</strain>
    </source>
</reference>
<dbReference type="InterPro" id="IPR045569">
    <property type="entry name" value="Metalloprtase-TldD/E_C"/>
</dbReference>
<dbReference type="GO" id="GO:0006508">
    <property type="term" value="P:proteolysis"/>
    <property type="evidence" value="ECO:0007669"/>
    <property type="project" value="UniProtKB-KW"/>
</dbReference>
<name>A0A977IGG3_9ARCH</name>
<dbReference type="EMBL" id="CP103305">
    <property type="protein sequence ID" value="UVS70298.1"/>
    <property type="molecule type" value="Genomic_DNA"/>
</dbReference>
<evidence type="ECO:0000259" key="5">
    <source>
        <dbReference type="Pfam" id="PF01523"/>
    </source>
</evidence>
<dbReference type="GO" id="GO:0008237">
    <property type="term" value="F:metallopeptidase activity"/>
    <property type="evidence" value="ECO:0007669"/>
    <property type="project" value="UniProtKB-KW"/>
</dbReference>
<organism evidence="8">
    <name type="scientific">Nitrososphaera viennensis</name>
    <dbReference type="NCBI Taxonomy" id="1034015"/>
    <lineage>
        <taxon>Archaea</taxon>
        <taxon>Nitrososphaerota</taxon>
        <taxon>Nitrososphaeria</taxon>
        <taxon>Nitrososphaerales</taxon>
        <taxon>Nitrososphaeraceae</taxon>
        <taxon>Nitrososphaera</taxon>
    </lineage>
</organism>
<evidence type="ECO:0000256" key="2">
    <source>
        <dbReference type="ARBA" id="ARBA00022670"/>
    </source>
</evidence>
<dbReference type="PANTHER" id="PTHR30624">
    <property type="entry name" value="UNCHARACTERIZED PROTEIN TLDD AND PMBA"/>
    <property type="match status" value="1"/>
</dbReference>
<dbReference type="InterPro" id="IPR025502">
    <property type="entry name" value="TldD"/>
</dbReference>
<comment type="similarity">
    <text evidence="1">Belongs to the peptidase U62 family.</text>
</comment>
<accession>A0A977IGG3</accession>
<dbReference type="PANTHER" id="PTHR30624:SF0">
    <property type="entry name" value="METALLOPROTEASE SLR0863"/>
    <property type="match status" value="1"/>
</dbReference>
<feature type="domain" description="Metalloprotease TldD/E central" evidence="7">
    <location>
        <begin position="128"/>
        <end position="235"/>
    </location>
</feature>
<feature type="domain" description="Metalloprotease TldD/E N-terminal" evidence="5">
    <location>
        <begin position="32"/>
        <end position="96"/>
    </location>
</feature>
<dbReference type="PIRSF" id="PIRSF004919">
    <property type="entry name" value="TldD"/>
    <property type="match status" value="1"/>
</dbReference>
<evidence type="ECO:0000313" key="8">
    <source>
        <dbReference type="EMBL" id="UVS70298.1"/>
    </source>
</evidence>
<evidence type="ECO:0000259" key="7">
    <source>
        <dbReference type="Pfam" id="PF19290"/>
    </source>
</evidence>
<dbReference type="InterPro" id="IPR036059">
    <property type="entry name" value="TldD/PmbA_sf"/>
</dbReference>
<evidence type="ECO:0000256" key="3">
    <source>
        <dbReference type="ARBA" id="ARBA00022801"/>
    </source>
</evidence>
<dbReference type="RefSeq" id="WP_144239529.1">
    <property type="nucleotide sequence ID" value="NZ_CP103305.1"/>
</dbReference>
<dbReference type="InterPro" id="IPR002510">
    <property type="entry name" value="Metalloprtase-TldD/E_N"/>
</dbReference>
<dbReference type="InterPro" id="IPR051463">
    <property type="entry name" value="Peptidase_U62_metallo"/>
</dbReference>
<keyword evidence="3" id="KW-0378">Hydrolase</keyword>
<dbReference type="SUPFAM" id="SSF111283">
    <property type="entry name" value="Putative modulator of DNA gyrase, PmbA/TldD"/>
    <property type="match status" value="1"/>
</dbReference>
<dbReference type="InterPro" id="IPR035068">
    <property type="entry name" value="TldD/PmbA_N"/>
</dbReference>
<evidence type="ECO:0000259" key="6">
    <source>
        <dbReference type="Pfam" id="PF19289"/>
    </source>
</evidence>
<feature type="domain" description="Metalloprotease TldD/E C-terminal" evidence="6">
    <location>
        <begin position="243"/>
        <end position="469"/>
    </location>
</feature>
<evidence type="ECO:0000256" key="1">
    <source>
        <dbReference type="ARBA" id="ARBA00005836"/>
    </source>
</evidence>